<evidence type="ECO:0000256" key="21">
    <source>
        <dbReference type="ARBA" id="ARBA00043183"/>
    </source>
</evidence>
<feature type="compositionally biased region" description="Basic residues" evidence="23">
    <location>
        <begin position="204"/>
        <end position="214"/>
    </location>
</feature>
<keyword evidence="16" id="KW-1133">Transmembrane helix</keyword>
<dbReference type="GO" id="GO:0005789">
    <property type="term" value="C:endoplasmic reticulum membrane"/>
    <property type="evidence" value="ECO:0007669"/>
    <property type="project" value="UniProtKB-SubCell"/>
</dbReference>
<evidence type="ECO:0000256" key="15">
    <source>
        <dbReference type="ARBA" id="ARBA00022833"/>
    </source>
</evidence>
<evidence type="ECO:0000256" key="13">
    <source>
        <dbReference type="ARBA" id="ARBA00022786"/>
    </source>
</evidence>
<evidence type="ECO:0000256" key="18">
    <source>
        <dbReference type="ARBA" id="ARBA00023228"/>
    </source>
</evidence>
<dbReference type="KEGG" id="tng:GSTEN00024697G001"/>
<evidence type="ECO:0000256" key="23">
    <source>
        <dbReference type="SAM" id="MobiDB-lite"/>
    </source>
</evidence>
<dbReference type="GO" id="GO:0061630">
    <property type="term" value="F:ubiquitin protein ligase activity"/>
    <property type="evidence" value="ECO:0007669"/>
    <property type="project" value="UniProtKB-EC"/>
</dbReference>
<evidence type="ECO:0000256" key="22">
    <source>
        <dbReference type="ARBA" id="ARBA00043232"/>
    </source>
</evidence>
<evidence type="ECO:0000256" key="4">
    <source>
        <dbReference type="ARBA" id="ARBA00004477"/>
    </source>
</evidence>
<feature type="region of interest" description="Disordered" evidence="23">
    <location>
        <begin position="186"/>
        <end position="214"/>
    </location>
</feature>
<comment type="catalytic activity">
    <reaction evidence="1">
        <text>S-ubiquitinyl-[E2 ubiquitin-conjugating enzyme]-L-cysteine + [acceptor protein]-L-lysine = [E2 ubiquitin-conjugating enzyme]-L-cysteine + N(6)-ubiquitinyl-[acceptor protein]-L-lysine.</text>
        <dbReference type="EC" id="2.3.2.27"/>
    </reaction>
</comment>
<keyword evidence="15" id="KW-0862">Zinc</keyword>
<dbReference type="GO" id="GO:0010008">
    <property type="term" value="C:endosome membrane"/>
    <property type="evidence" value="ECO:0007669"/>
    <property type="project" value="UniProtKB-SubCell"/>
</dbReference>
<dbReference type="SMART" id="SM00744">
    <property type="entry name" value="RINGv"/>
    <property type="match status" value="1"/>
</dbReference>
<dbReference type="PANTHER" id="PTHR46065:SF4">
    <property type="entry name" value="E3 UBIQUITIN-PROTEIN LIGASE MARCHF2"/>
    <property type="match status" value="1"/>
</dbReference>
<accession>Q4S3D3</accession>
<proteinExistence type="predicted"/>
<keyword evidence="12" id="KW-0863">Zinc-finger</keyword>
<evidence type="ECO:0000313" key="25">
    <source>
        <dbReference type="EMBL" id="CAG04849.1"/>
    </source>
</evidence>
<evidence type="ECO:0000256" key="14">
    <source>
        <dbReference type="ARBA" id="ARBA00022824"/>
    </source>
</evidence>
<comment type="subcellular location">
    <subcellularLocation>
        <location evidence="4">Endoplasmic reticulum membrane</location>
        <topology evidence="4">Multi-pass membrane protein</topology>
    </subcellularLocation>
    <subcellularLocation>
        <location evidence="3">Endosome membrane</location>
        <topology evidence="3">Multi-pass membrane protein</topology>
    </subcellularLocation>
    <subcellularLocation>
        <location evidence="2">Lysosome membrane</location>
        <topology evidence="2">Multi-pass membrane protein</topology>
    </subcellularLocation>
</comment>
<dbReference type="InterPro" id="IPR013083">
    <property type="entry name" value="Znf_RING/FYVE/PHD"/>
</dbReference>
<dbReference type="FunFam" id="3.30.40.10:FF:000119">
    <property type="entry name" value="E3 ubiquitin-protein ligase MARCH2"/>
    <property type="match status" value="1"/>
</dbReference>
<dbReference type="Pfam" id="PF12906">
    <property type="entry name" value="RINGv"/>
    <property type="match status" value="1"/>
</dbReference>
<gene>
    <name evidence="25" type="ORF">GSTENG00024697001</name>
</gene>
<evidence type="ECO:0000256" key="20">
    <source>
        <dbReference type="ARBA" id="ARBA00042437"/>
    </source>
</evidence>
<dbReference type="GO" id="GO:0006897">
    <property type="term" value="P:endocytosis"/>
    <property type="evidence" value="ECO:0007669"/>
    <property type="project" value="UniProtKB-KW"/>
</dbReference>
<evidence type="ECO:0000256" key="10">
    <source>
        <dbReference type="ARBA" id="ARBA00022723"/>
    </source>
</evidence>
<sequence>MTTRGCCHLPGSLCDCAWKDVEEGGGAGGQPLYLTQVTALDGRLLSSVLKPAGTQSDGPICRICHEGGGSVGGEGLLSPCYCTGTLGTVHQSCLERWLSSSNTSYCELCHTQFSVERRPRPLTEVTQGGPPAWSASAPAPTCLTHSSAPSTVAAGPRPLQREEDAVLRHDVLPLHHAAGGHFGLVVSAGGPGPPPPGQLAAGRGPHHPHHRPLHHLRPVDSGVLPLPLPAVLRVEKNQPESAPAPP</sequence>
<dbReference type="GO" id="GO:0005765">
    <property type="term" value="C:lysosomal membrane"/>
    <property type="evidence" value="ECO:0007669"/>
    <property type="project" value="UniProtKB-SubCell"/>
</dbReference>
<organism evidence="25">
    <name type="scientific">Tetraodon nigroviridis</name>
    <name type="common">Spotted green pufferfish</name>
    <name type="synonym">Chelonodon nigroviridis</name>
    <dbReference type="NCBI Taxonomy" id="99883"/>
    <lineage>
        <taxon>Eukaryota</taxon>
        <taxon>Metazoa</taxon>
        <taxon>Chordata</taxon>
        <taxon>Craniata</taxon>
        <taxon>Vertebrata</taxon>
        <taxon>Euteleostomi</taxon>
        <taxon>Actinopterygii</taxon>
        <taxon>Neopterygii</taxon>
        <taxon>Teleostei</taxon>
        <taxon>Neoteleostei</taxon>
        <taxon>Acanthomorphata</taxon>
        <taxon>Eupercaria</taxon>
        <taxon>Tetraodontiformes</taxon>
        <taxon>Tetradontoidea</taxon>
        <taxon>Tetraodontidae</taxon>
        <taxon>Tetraodon</taxon>
    </lineage>
</organism>
<dbReference type="EMBL" id="CAAE01014751">
    <property type="protein sequence ID" value="CAG04849.1"/>
    <property type="molecule type" value="Genomic_DNA"/>
</dbReference>
<keyword evidence="11" id="KW-0967">Endosome</keyword>
<name>Q4S3D3_TETNG</name>
<evidence type="ECO:0000256" key="8">
    <source>
        <dbReference type="ARBA" id="ARBA00022679"/>
    </source>
</evidence>
<keyword evidence="18" id="KW-0458">Lysosome</keyword>
<feature type="domain" description="RING-CH-type" evidence="24">
    <location>
        <begin position="53"/>
        <end position="116"/>
    </location>
</feature>
<dbReference type="AlphaFoldDB" id="Q4S3D3"/>
<keyword evidence="14" id="KW-0256">Endoplasmic reticulum</keyword>
<evidence type="ECO:0000256" key="17">
    <source>
        <dbReference type="ARBA" id="ARBA00023136"/>
    </source>
</evidence>
<keyword evidence="8" id="KW-0808">Transferase</keyword>
<evidence type="ECO:0000256" key="16">
    <source>
        <dbReference type="ARBA" id="ARBA00022989"/>
    </source>
</evidence>
<keyword evidence="7" id="KW-0254">Endocytosis</keyword>
<dbReference type="GO" id="GO:0016567">
    <property type="term" value="P:protein ubiquitination"/>
    <property type="evidence" value="ECO:0007669"/>
    <property type="project" value="TreeGrafter"/>
</dbReference>
<keyword evidence="17" id="KW-0472">Membrane</keyword>
<evidence type="ECO:0000256" key="19">
    <source>
        <dbReference type="ARBA" id="ARBA00040156"/>
    </source>
</evidence>
<keyword evidence="13" id="KW-0833">Ubl conjugation pathway</keyword>
<evidence type="ECO:0000256" key="9">
    <source>
        <dbReference type="ARBA" id="ARBA00022692"/>
    </source>
</evidence>
<keyword evidence="9" id="KW-0812">Transmembrane</keyword>
<reference evidence="25" key="2">
    <citation type="submission" date="2004-02" db="EMBL/GenBank/DDBJ databases">
        <authorList>
            <consortium name="Genoscope"/>
            <consortium name="Whitehead Institute Centre for Genome Research"/>
        </authorList>
    </citation>
    <scope>NUCLEOTIDE SEQUENCE</scope>
</reference>
<dbReference type="PROSITE" id="PS51292">
    <property type="entry name" value="ZF_RING_CH"/>
    <property type="match status" value="1"/>
</dbReference>
<protein>
    <recommendedName>
        <fullName evidence="19">E3 ubiquitin-protein ligase MARCHF2</fullName>
        <ecNumber evidence="6">2.3.2.27</ecNumber>
    </recommendedName>
    <alternativeName>
        <fullName evidence="21">Membrane-associated RING finger protein 2</fullName>
    </alternativeName>
    <alternativeName>
        <fullName evidence="20">Membrane-associated RING-CH protein II</fullName>
    </alternativeName>
    <alternativeName>
        <fullName evidence="22">RING-type E3 ubiquitin transferase MARCHF2</fullName>
    </alternativeName>
</protein>
<dbReference type="PANTHER" id="PTHR46065">
    <property type="entry name" value="E3 UBIQUITIN-PROTEIN LIGASE MARCH 2/3 FAMILY MEMBER"/>
    <property type="match status" value="1"/>
</dbReference>
<dbReference type="EC" id="2.3.2.27" evidence="6"/>
<evidence type="ECO:0000256" key="7">
    <source>
        <dbReference type="ARBA" id="ARBA00022583"/>
    </source>
</evidence>
<dbReference type="Gene3D" id="3.30.40.10">
    <property type="entry name" value="Zinc/RING finger domain, C3HC4 (zinc finger)"/>
    <property type="match status" value="1"/>
</dbReference>
<evidence type="ECO:0000256" key="11">
    <source>
        <dbReference type="ARBA" id="ARBA00022753"/>
    </source>
</evidence>
<evidence type="ECO:0000256" key="2">
    <source>
        <dbReference type="ARBA" id="ARBA00004155"/>
    </source>
</evidence>
<keyword evidence="10" id="KW-0479">Metal-binding</keyword>
<evidence type="ECO:0000256" key="1">
    <source>
        <dbReference type="ARBA" id="ARBA00000900"/>
    </source>
</evidence>
<comment type="caution">
    <text evidence="25">The sequence shown here is derived from an EMBL/GenBank/DDBJ whole genome shotgun (WGS) entry which is preliminary data.</text>
</comment>
<evidence type="ECO:0000256" key="6">
    <source>
        <dbReference type="ARBA" id="ARBA00012483"/>
    </source>
</evidence>
<reference evidence="25" key="1">
    <citation type="journal article" date="2004" name="Nature">
        <title>Genome duplication in the teleost fish Tetraodon nigroviridis reveals the early vertebrate proto-karyotype.</title>
        <authorList>
            <person name="Jaillon O."/>
            <person name="Aury J.-M."/>
            <person name="Brunet F."/>
            <person name="Petit J.-L."/>
            <person name="Stange-Thomann N."/>
            <person name="Mauceli E."/>
            <person name="Bouneau L."/>
            <person name="Fischer C."/>
            <person name="Ozouf-Costaz C."/>
            <person name="Bernot A."/>
            <person name="Nicaud S."/>
            <person name="Jaffe D."/>
            <person name="Fisher S."/>
            <person name="Lutfalla G."/>
            <person name="Dossat C."/>
            <person name="Segurens B."/>
            <person name="Dasilva C."/>
            <person name="Salanoubat M."/>
            <person name="Levy M."/>
            <person name="Boudet N."/>
            <person name="Castellano S."/>
            <person name="Anthouard V."/>
            <person name="Jubin C."/>
            <person name="Castelli V."/>
            <person name="Katinka M."/>
            <person name="Vacherie B."/>
            <person name="Biemont C."/>
            <person name="Skalli Z."/>
            <person name="Cattolico L."/>
            <person name="Poulain J."/>
            <person name="De Berardinis V."/>
            <person name="Cruaud C."/>
            <person name="Duprat S."/>
            <person name="Brottier P."/>
            <person name="Coutanceau J.-P."/>
            <person name="Gouzy J."/>
            <person name="Parra G."/>
            <person name="Lardier G."/>
            <person name="Chapple C."/>
            <person name="McKernan K.J."/>
            <person name="McEwan P."/>
            <person name="Bosak S."/>
            <person name="Kellis M."/>
            <person name="Volff J.-N."/>
            <person name="Guigo R."/>
            <person name="Zody M.C."/>
            <person name="Mesirov J."/>
            <person name="Lindblad-Toh K."/>
            <person name="Birren B."/>
            <person name="Nusbaum C."/>
            <person name="Kahn D."/>
            <person name="Robinson-Rechavi M."/>
            <person name="Laudet V."/>
            <person name="Schachter V."/>
            <person name="Quetier F."/>
            <person name="Saurin W."/>
            <person name="Scarpelli C."/>
            <person name="Wincker P."/>
            <person name="Lander E.S."/>
            <person name="Weissenbach J."/>
            <person name="Roest Crollius H."/>
        </authorList>
    </citation>
    <scope>NUCLEOTIDE SEQUENCE [LARGE SCALE GENOMIC DNA]</scope>
</reference>
<evidence type="ECO:0000259" key="24">
    <source>
        <dbReference type="PROSITE" id="PS51292"/>
    </source>
</evidence>
<dbReference type="OrthoDB" id="273089at2759"/>
<dbReference type="SUPFAM" id="SSF57850">
    <property type="entry name" value="RING/U-box"/>
    <property type="match status" value="1"/>
</dbReference>
<evidence type="ECO:0000256" key="3">
    <source>
        <dbReference type="ARBA" id="ARBA00004337"/>
    </source>
</evidence>
<dbReference type="GO" id="GO:0008270">
    <property type="term" value="F:zinc ion binding"/>
    <property type="evidence" value="ECO:0007669"/>
    <property type="project" value="UniProtKB-KW"/>
</dbReference>
<evidence type="ECO:0000256" key="5">
    <source>
        <dbReference type="ARBA" id="ARBA00004906"/>
    </source>
</evidence>
<dbReference type="InterPro" id="IPR011016">
    <property type="entry name" value="Znf_RING-CH"/>
</dbReference>
<evidence type="ECO:0000256" key="12">
    <source>
        <dbReference type="ARBA" id="ARBA00022771"/>
    </source>
</evidence>
<comment type="pathway">
    <text evidence="5">Protein modification; protein ubiquitination.</text>
</comment>